<sequence>IYKFMLKDKIQKEAAFNVYRKGYILEPAKKNQMSEIYSDVQRFVERIPLFEDQKDSVIIYEEYKISDSVTDISIEEKDLFKVLTCFKMQDSQGSLPYEN</sequence>
<evidence type="ECO:0000313" key="1">
    <source>
        <dbReference type="EMBL" id="VDI22863.1"/>
    </source>
</evidence>
<name>A0A8B6DQY4_MYTGA</name>
<protein>
    <submittedName>
        <fullName evidence="1">Uncharacterized protein</fullName>
    </submittedName>
</protein>
<accession>A0A8B6DQY4</accession>
<dbReference type="Proteomes" id="UP000596742">
    <property type="component" value="Unassembled WGS sequence"/>
</dbReference>
<reference evidence="1" key="1">
    <citation type="submission" date="2018-11" db="EMBL/GenBank/DDBJ databases">
        <authorList>
            <person name="Alioto T."/>
            <person name="Alioto T."/>
        </authorList>
    </citation>
    <scope>NUCLEOTIDE SEQUENCE</scope>
</reference>
<feature type="non-terminal residue" evidence="1">
    <location>
        <position position="99"/>
    </location>
</feature>
<evidence type="ECO:0000313" key="2">
    <source>
        <dbReference type="Proteomes" id="UP000596742"/>
    </source>
</evidence>
<keyword evidence="2" id="KW-1185">Reference proteome</keyword>
<comment type="caution">
    <text evidence="1">The sequence shown here is derived from an EMBL/GenBank/DDBJ whole genome shotgun (WGS) entry which is preliminary data.</text>
</comment>
<dbReference type="EMBL" id="UYJE01003843">
    <property type="protein sequence ID" value="VDI22863.1"/>
    <property type="molecule type" value="Genomic_DNA"/>
</dbReference>
<organism evidence="1 2">
    <name type="scientific">Mytilus galloprovincialis</name>
    <name type="common">Mediterranean mussel</name>
    <dbReference type="NCBI Taxonomy" id="29158"/>
    <lineage>
        <taxon>Eukaryota</taxon>
        <taxon>Metazoa</taxon>
        <taxon>Spiralia</taxon>
        <taxon>Lophotrochozoa</taxon>
        <taxon>Mollusca</taxon>
        <taxon>Bivalvia</taxon>
        <taxon>Autobranchia</taxon>
        <taxon>Pteriomorphia</taxon>
        <taxon>Mytilida</taxon>
        <taxon>Mytiloidea</taxon>
        <taxon>Mytilidae</taxon>
        <taxon>Mytilinae</taxon>
        <taxon>Mytilus</taxon>
    </lineage>
</organism>
<gene>
    <name evidence="1" type="ORF">MGAL_10B029553</name>
</gene>
<proteinExistence type="predicted"/>
<dbReference type="AlphaFoldDB" id="A0A8B6DQY4"/>
<feature type="non-terminal residue" evidence="1">
    <location>
        <position position="1"/>
    </location>
</feature>